<sequence length="80" mass="9951">MKIRYRGKRNQSRKRHTKVRRMRKTKLKRRGQRKTRYTYKQKPLKRMKPKAQNEVQNALKAKQKSLNESLRHRISLRKHV</sequence>
<proteinExistence type="predicted"/>
<reference evidence="2" key="5">
    <citation type="submission" date="2025-09" db="UniProtKB">
        <authorList>
            <consortium name="Ensembl"/>
        </authorList>
    </citation>
    <scope>IDENTIFICATION</scope>
</reference>
<accession>A0A4W3GWF0</accession>
<feature type="region of interest" description="Disordered" evidence="1">
    <location>
        <begin position="1"/>
        <end position="80"/>
    </location>
</feature>
<dbReference type="Proteomes" id="UP000314986">
    <property type="component" value="Unassembled WGS sequence"/>
</dbReference>
<dbReference type="GeneTree" id="ENSGT00970000197163"/>
<dbReference type="InParanoid" id="A0A4W3GWF0"/>
<dbReference type="AlphaFoldDB" id="A0A4W3GWF0"/>
<evidence type="ECO:0000256" key="1">
    <source>
        <dbReference type="SAM" id="MobiDB-lite"/>
    </source>
</evidence>
<protein>
    <submittedName>
        <fullName evidence="2">Uncharacterized protein</fullName>
    </submittedName>
</protein>
<reference evidence="3" key="3">
    <citation type="journal article" date="2014" name="Nature">
        <title>Elephant shark genome provides unique insights into gnathostome evolution.</title>
        <authorList>
            <consortium name="International Elephant Shark Genome Sequencing Consortium"/>
            <person name="Venkatesh B."/>
            <person name="Lee A.P."/>
            <person name="Ravi V."/>
            <person name="Maurya A.K."/>
            <person name="Lian M.M."/>
            <person name="Swann J.B."/>
            <person name="Ohta Y."/>
            <person name="Flajnik M.F."/>
            <person name="Sutoh Y."/>
            <person name="Kasahara M."/>
            <person name="Hoon S."/>
            <person name="Gangu V."/>
            <person name="Roy S.W."/>
            <person name="Irimia M."/>
            <person name="Korzh V."/>
            <person name="Kondrychyn I."/>
            <person name="Lim Z.W."/>
            <person name="Tay B.H."/>
            <person name="Tohari S."/>
            <person name="Kong K.W."/>
            <person name="Ho S."/>
            <person name="Lorente-Galdos B."/>
            <person name="Quilez J."/>
            <person name="Marques-Bonet T."/>
            <person name="Raney B.J."/>
            <person name="Ingham P.W."/>
            <person name="Tay A."/>
            <person name="Hillier L.W."/>
            <person name="Minx P."/>
            <person name="Boehm T."/>
            <person name="Wilson R.K."/>
            <person name="Brenner S."/>
            <person name="Warren W.C."/>
        </authorList>
    </citation>
    <scope>NUCLEOTIDE SEQUENCE [LARGE SCALE GENOMIC DNA]</scope>
</reference>
<reference evidence="2" key="4">
    <citation type="submission" date="2025-08" db="UniProtKB">
        <authorList>
            <consortium name="Ensembl"/>
        </authorList>
    </citation>
    <scope>IDENTIFICATION</scope>
</reference>
<evidence type="ECO:0000313" key="3">
    <source>
        <dbReference type="Proteomes" id="UP000314986"/>
    </source>
</evidence>
<feature type="compositionally biased region" description="Basic residues" evidence="1">
    <location>
        <begin position="1"/>
        <end position="49"/>
    </location>
</feature>
<organism evidence="2 3">
    <name type="scientific">Callorhinchus milii</name>
    <name type="common">Ghost shark</name>
    <dbReference type="NCBI Taxonomy" id="7868"/>
    <lineage>
        <taxon>Eukaryota</taxon>
        <taxon>Metazoa</taxon>
        <taxon>Chordata</taxon>
        <taxon>Craniata</taxon>
        <taxon>Vertebrata</taxon>
        <taxon>Chondrichthyes</taxon>
        <taxon>Holocephali</taxon>
        <taxon>Chimaeriformes</taxon>
        <taxon>Callorhinchidae</taxon>
        <taxon>Callorhinchus</taxon>
    </lineage>
</organism>
<evidence type="ECO:0000313" key="2">
    <source>
        <dbReference type="Ensembl" id="ENSCMIP00000007936.1"/>
    </source>
</evidence>
<name>A0A4W3GWF0_CALMI</name>
<reference evidence="3" key="1">
    <citation type="journal article" date="2006" name="Science">
        <title>Ancient noncoding elements conserved in the human genome.</title>
        <authorList>
            <person name="Venkatesh B."/>
            <person name="Kirkness E.F."/>
            <person name="Loh Y.H."/>
            <person name="Halpern A.L."/>
            <person name="Lee A.P."/>
            <person name="Johnson J."/>
            <person name="Dandona N."/>
            <person name="Viswanathan L.D."/>
            <person name="Tay A."/>
            <person name="Venter J.C."/>
            <person name="Strausberg R.L."/>
            <person name="Brenner S."/>
        </authorList>
    </citation>
    <scope>NUCLEOTIDE SEQUENCE [LARGE SCALE GENOMIC DNA]</scope>
</reference>
<dbReference type="Ensembl" id="ENSCMIT00000008166.1">
    <property type="protein sequence ID" value="ENSCMIP00000007936.1"/>
    <property type="gene ID" value="ENSCMIG00000004286.1"/>
</dbReference>
<keyword evidence="3" id="KW-1185">Reference proteome</keyword>
<reference evidence="3" key="2">
    <citation type="journal article" date="2007" name="PLoS Biol.">
        <title>Survey sequencing and comparative analysis of the elephant shark (Callorhinchus milii) genome.</title>
        <authorList>
            <person name="Venkatesh B."/>
            <person name="Kirkness E.F."/>
            <person name="Loh Y.H."/>
            <person name="Halpern A.L."/>
            <person name="Lee A.P."/>
            <person name="Johnson J."/>
            <person name="Dandona N."/>
            <person name="Viswanathan L.D."/>
            <person name="Tay A."/>
            <person name="Venter J.C."/>
            <person name="Strausberg R.L."/>
            <person name="Brenner S."/>
        </authorList>
    </citation>
    <scope>NUCLEOTIDE SEQUENCE [LARGE SCALE GENOMIC DNA]</scope>
</reference>